<dbReference type="PANTHER" id="PTHR21262">
    <property type="entry name" value="GUANOSINE-3',5'-BIS DIPHOSPHATE 3'-PYROPHOSPHOHYDROLASE"/>
    <property type="match status" value="1"/>
</dbReference>
<evidence type="ECO:0000259" key="3">
    <source>
        <dbReference type="PROSITE" id="PS51671"/>
    </source>
</evidence>
<dbReference type="SUPFAM" id="SSF81271">
    <property type="entry name" value="TGS-like"/>
    <property type="match status" value="1"/>
</dbReference>
<dbReference type="FunFam" id="3.10.20.30:FF:000002">
    <property type="entry name" value="GTP pyrophosphokinase (RelA/SpoT)"/>
    <property type="match status" value="1"/>
</dbReference>
<reference evidence="4" key="1">
    <citation type="journal article" date="2015" name="ISME J.">
        <title>Draft Genome Sequence of Streptomyces incarnatus NRRL8089, which Produces the Nucleoside Antibiotic Sinefungin.</title>
        <authorList>
            <person name="Oshima K."/>
            <person name="Hattori M."/>
            <person name="Shimizu H."/>
            <person name="Fukuda K."/>
            <person name="Nemoto M."/>
            <person name="Inagaki K."/>
            <person name="Tamura T."/>
        </authorList>
    </citation>
    <scope>NUCLEOTIDE SEQUENCE</scope>
    <source>
        <strain evidence="4">FACHB-1375</strain>
    </source>
</reference>
<dbReference type="PANTHER" id="PTHR21262:SF31">
    <property type="entry name" value="GTP PYROPHOSPHOKINASE"/>
    <property type="match status" value="1"/>
</dbReference>
<dbReference type="PROSITE" id="PS51671">
    <property type="entry name" value="ACT"/>
    <property type="match status" value="1"/>
</dbReference>
<dbReference type="Pfam" id="PF13291">
    <property type="entry name" value="ACT_4"/>
    <property type="match status" value="1"/>
</dbReference>
<dbReference type="InterPro" id="IPR045865">
    <property type="entry name" value="ACT-like_dom_sf"/>
</dbReference>
<dbReference type="InterPro" id="IPR002912">
    <property type="entry name" value="ACT_dom"/>
</dbReference>
<evidence type="ECO:0000313" key="4">
    <source>
        <dbReference type="EMBL" id="MBD2180294.1"/>
    </source>
</evidence>
<dbReference type="Proteomes" id="UP000641646">
    <property type="component" value="Unassembled WGS sequence"/>
</dbReference>
<dbReference type="InterPro" id="IPR012675">
    <property type="entry name" value="Beta-grasp_dom_sf"/>
</dbReference>
<feature type="domain" description="ACT" evidence="3">
    <location>
        <begin position="582"/>
        <end position="662"/>
    </location>
</feature>
<comment type="similarity">
    <text evidence="1">Belongs to the RelA/SpoT family.</text>
</comment>
<dbReference type="GO" id="GO:0005886">
    <property type="term" value="C:plasma membrane"/>
    <property type="evidence" value="ECO:0007669"/>
    <property type="project" value="TreeGrafter"/>
</dbReference>
<feature type="region of interest" description="Disordered" evidence="2">
    <location>
        <begin position="357"/>
        <end position="383"/>
    </location>
</feature>
<evidence type="ECO:0000256" key="2">
    <source>
        <dbReference type="SAM" id="MobiDB-lite"/>
    </source>
</evidence>
<reference evidence="4" key="2">
    <citation type="submission" date="2020-08" db="EMBL/GenBank/DDBJ databases">
        <authorList>
            <person name="Chen M."/>
            <person name="Teng W."/>
            <person name="Zhao L."/>
            <person name="Hu C."/>
            <person name="Zhou Y."/>
            <person name="Han B."/>
            <person name="Song L."/>
            <person name="Shu W."/>
        </authorList>
    </citation>
    <scope>NUCLEOTIDE SEQUENCE</scope>
    <source>
        <strain evidence="4">FACHB-1375</strain>
    </source>
</reference>
<dbReference type="InterPro" id="IPR043519">
    <property type="entry name" value="NT_sf"/>
</dbReference>
<feature type="compositionally biased region" description="Basic and acidic residues" evidence="2">
    <location>
        <begin position="358"/>
        <end position="383"/>
    </location>
</feature>
<dbReference type="AlphaFoldDB" id="A0A926ZF46"/>
<proteinExistence type="inferred from homology"/>
<sequence>MEKFKEPESHVVEFQIRTQKMDLAAEVGDAAHSLYKSTANYARPSSKRDNELQQLQQVNLLIECDSGSVNMLGRIIRASKFDISNVDIGKKAENQTILLLELLVKSKKKAWKNTEYVNKAIEQLLNNLKIVNSSSVEIIKTNEHNLENHFFELSPQDKVVLLNELTKDYNVNRKFIYVLTPKGHLKKLEVLILKEGNKKIEIAPTPIDFAYQIHSEVGNQCYQAMINGKKVALNTPLKNWDIVEIIKNKNSHPSLEWLKQPKDIQKNHPFVTTKSARKKIIEWYKKSHREEMVIRGRELLEKELGKKAFEMLLKSGVMQAVAESLNYLAIEDLLAALGSGPFRLNLVVNDAVVEEAGETNKEGESKNKKEDSKKNEEESKKKKEEQKSDYGILKLSKVTNEIYKIKVQRGWDLLTKQINRKEVEKLISSSLIKALLERERCQTFEQVLIKLYENEAEVKRIVNILQQLLDKTHQQEQIQTYTTQSVMLSLATAISSDVLPSKGSPISLRDISKSCIHLAKCCNPVYYEESLGLIKSLSLIKRKGNKIFPESNGRGIFIHRPECHNLKNIPSERRCPVLWSIDVEIETVNRANMLSEITGYLGANGINISEGNFKPKPKPNQDKAVINLSIDVRNSQEYKQVHNLFTQISRMKDVLALRYVEN</sequence>
<dbReference type="Pfam" id="PF02824">
    <property type="entry name" value="TGS"/>
    <property type="match status" value="1"/>
</dbReference>
<dbReference type="InterPro" id="IPR012676">
    <property type="entry name" value="TGS-like"/>
</dbReference>
<dbReference type="Gene3D" id="3.10.20.30">
    <property type="match status" value="1"/>
</dbReference>
<evidence type="ECO:0000313" key="5">
    <source>
        <dbReference type="Proteomes" id="UP000641646"/>
    </source>
</evidence>
<comment type="caution">
    <text evidence="4">The sequence shown here is derived from an EMBL/GenBank/DDBJ whole genome shotgun (WGS) entry which is preliminary data.</text>
</comment>
<keyword evidence="5" id="KW-1185">Reference proteome</keyword>
<gene>
    <name evidence="4" type="ORF">H6G03_04075</name>
</gene>
<dbReference type="InterPro" id="IPR004095">
    <property type="entry name" value="TGS"/>
</dbReference>
<name>A0A926ZF46_9CYAN</name>
<accession>A0A926ZF46</accession>
<dbReference type="SUPFAM" id="SSF81301">
    <property type="entry name" value="Nucleotidyltransferase"/>
    <property type="match status" value="1"/>
</dbReference>
<dbReference type="EMBL" id="JACJPW010000007">
    <property type="protein sequence ID" value="MBD2180294.1"/>
    <property type="molecule type" value="Genomic_DNA"/>
</dbReference>
<protein>
    <submittedName>
        <fullName evidence="4">Bifunctional (P)ppGpp synthetase/guanosine-3',5'-bis(Diphosphate) 3'-pyrophosphohydrolase</fullName>
    </submittedName>
</protein>
<dbReference type="Gene3D" id="3.30.70.260">
    <property type="match status" value="1"/>
</dbReference>
<evidence type="ECO:0000256" key="1">
    <source>
        <dbReference type="ARBA" id="ARBA00007476"/>
    </source>
</evidence>
<organism evidence="4 5">
    <name type="scientific">Aerosakkonema funiforme FACHB-1375</name>
    <dbReference type="NCBI Taxonomy" id="2949571"/>
    <lineage>
        <taxon>Bacteria</taxon>
        <taxon>Bacillati</taxon>
        <taxon>Cyanobacteriota</taxon>
        <taxon>Cyanophyceae</taxon>
        <taxon>Oscillatoriophycideae</taxon>
        <taxon>Aerosakkonematales</taxon>
        <taxon>Aerosakkonemataceae</taxon>
        <taxon>Aerosakkonema</taxon>
    </lineage>
</organism>
<dbReference type="SUPFAM" id="SSF55021">
    <property type="entry name" value="ACT-like"/>
    <property type="match status" value="1"/>
</dbReference>